<dbReference type="RefSeq" id="XP_041543971.1">
    <property type="nucleotide sequence ID" value="XM_041690381.1"/>
</dbReference>
<dbReference type="GeneID" id="64961530"/>
<dbReference type="AlphaFoldDB" id="A0A7R7WCY9"/>
<reference evidence="1" key="1">
    <citation type="submission" date="2021-01" db="EMBL/GenBank/DDBJ databases">
        <authorList>
            <consortium name="Aspergillus luchuensis mut. kawachii IFO 4304 genome sequencing consortium"/>
            <person name="Kazuki M."/>
            <person name="Futagami T."/>
        </authorList>
    </citation>
    <scope>NUCLEOTIDE SEQUENCE</scope>
    <source>
        <strain evidence="1">IFO 4308</strain>
    </source>
</reference>
<dbReference type="KEGG" id="aluc:AKAW2_50550A"/>
<evidence type="ECO:0000313" key="2">
    <source>
        <dbReference type="Proteomes" id="UP000661280"/>
    </source>
</evidence>
<keyword evidence="2" id="KW-1185">Reference proteome</keyword>
<protein>
    <submittedName>
        <fullName evidence="1">Uncharacterized protein</fullName>
    </submittedName>
</protein>
<dbReference type="Pfam" id="PF20174">
    <property type="entry name" value="DUF6540"/>
    <property type="match status" value="1"/>
</dbReference>
<accession>A0A7R7WCY9</accession>
<dbReference type="Proteomes" id="UP000661280">
    <property type="component" value="Chromosome 5"/>
</dbReference>
<reference evidence="1" key="2">
    <citation type="submission" date="2021-02" db="EMBL/GenBank/DDBJ databases">
        <title>Aspergillus luchuensis mut. kawachii IFO 4304 genome sequence.</title>
        <authorList>
            <person name="Mori K."/>
            <person name="Kadooka C."/>
            <person name="Goto M."/>
            <person name="Futagami T."/>
        </authorList>
    </citation>
    <scope>NUCLEOTIDE SEQUENCE</scope>
    <source>
        <strain evidence="1">IFO 4308</strain>
    </source>
</reference>
<evidence type="ECO:0000313" key="1">
    <source>
        <dbReference type="EMBL" id="BCS00209.1"/>
    </source>
</evidence>
<dbReference type="OrthoDB" id="37659at2759"/>
<dbReference type="EMBL" id="AP024429">
    <property type="protein sequence ID" value="BCS00209.1"/>
    <property type="molecule type" value="Genomic_DNA"/>
</dbReference>
<gene>
    <name evidence="1" type="ORF">AKAW2_50550A</name>
</gene>
<name>A0A7R7WCY9_ASPKA</name>
<sequence>MSSTSELSVAIYKDEGIYKHWSLFIDGPTDPEKIILHIMGSSTRYRFEMRNSNARYSATLIELVYLCHVDNSKINAIKDAAQKMTIPNEHPGYNCQDYILELLDQLEEEKIIDRSNASYKRNRKKVEDKQEGLN</sequence>
<proteinExistence type="predicted"/>
<organism evidence="1 2">
    <name type="scientific">Aspergillus kawachii</name>
    <name type="common">White koji mold</name>
    <name type="synonym">Aspergillus awamori var. kawachi</name>
    <dbReference type="NCBI Taxonomy" id="1069201"/>
    <lineage>
        <taxon>Eukaryota</taxon>
        <taxon>Fungi</taxon>
        <taxon>Dikarya</taxon>
        <taxon>Ascomycota</taxon>
        <taxon>Pezizomycotina</taxon>
        <taxon>Eurotiomycetes</taxon>
        <taxon>Eurotiomycetidae</taxon>
        <taxon>Eurotiales</taxon>
        <taxon>Aspergillaceae</taxon>
        <taxon>Aspergillus</taxon>
        <taxon>Aspergillus subgen. Circumdati</taxon>
    </lineage>
</organism>
<dbReference type="InterPro" id="IPR046670">
    <property type="entry name" value="DUF6540"/>
</dbReference>